<evidence type="ECO:0000256" key="3">
    <source>
        <dbReference type="ARBA" id="ARBA00023015"/>
    </source>
</evidence>
<dbReference type="Pfam" id="PF10744">
    <property type="entry name" value="Med1"/>
    <property type="match status" value="1"/>
</dbReference>
<comment type="function">
    <text evidence="7">Component of the Mediator complex, a coactivator involved in the regulated transcription of nearly all RNA polymerase II-dependent genes. Mediator functions as a bridge to convey information from gene-specific regulatory proteins to the basal RNA polymerase II transcription machinery. Mediator is recruited to promoters by direct interactions with regulatory proteins and serves as a scaffold for the assembly of a functional preinitiation complex with RNA polymerase II and the general transcription factors.</text>
</comment>
<sequence length="579" mass="63452">MSDSPFNFKVLSSSEVTPMATPDNLSAVSPAFASFSPSALDVATAGLAGPHGASALRNAVEQSTNTVLTDDLQQDNITTAKRPLFGRSKSEAVQRRDIEEIVHILRRRPGAISELGIERIGRNNSLEVFKDEIDGGKRISLGGRIILIDIDLLLPSNKVTKVALSLASRLDVQSSVAQTRSDALLLADLQAPTLDSFARNVERLARHDKLSTNEIDNFEVLNGLYKNALQRIHEYEIGAGIDAENAGHGTPVVDDAGVLGLSIWYCNERHRVPESLPESERKRYRAIVEIEESGGAGAGWGVVQNNALLGEQVATSDGEINWQEPDYSNLEDQATGYVLRLDPPVAIPYYDAAILDPECEAEIETISTFDGSKDSLVFAKRTTYNSRGQPEEYIFSLTSTRVAEMRRIEEVYMSHPRQIFSVFEILRQSIRVQALINSVFKPESLIPKSAVPMELPSTLAEFVSSLDNLSNMADLTESAPRTRAPPAMVSVKLTTPYGRAPQLSLSMPTTDSTAVDRQPRLTSFAVEVQRGGKIDVVGLAVNEHGDVEGKEEMERTLEDVIDIAEDLGIVALWVREQVR</sequence>
<accession>A0A1E3Q9N9</accession>
<dbReference type="AlphaFoldDB" id="A0A1E3Q9N9"/>
<evidence type="ECO:0000256" key="1">
    <source>
        <dbReference type="ARBA" id="ARBA00004123"/>
    </source>
</evidence>
<comment type="subcellular location">
    <subcellularLocation>
        <location evidence="1 7">Nucleus</location>
    </subcellularLocation>
</comment>
<proteinExistence type="inferred from homology"/>
<dbReference type="STRING" id="675824.A0A1E3Q9N9"/>
<dbReference type="EMBL" id="KV454292">
    <property type="protein sequence ID" value="ODQ74366.1"/>
    <property type="molecule type" value="Genomic_DNA"/>
</dbReference>
<organism evidence="9 10">
    <name type="scientific">Lipomyces starkeyi NRRL Y-11557</name>
    <dbReference type="NCBI Taxonomy" id="675824"/>
    <lineage>
        <taxon>Eukaryota</taxon>
        <taxon>Fungi</taxon>
        <taxon>Dikarya</taxon>
        <taxon>Ascomycota</taxon>
        <taxon>Saccharomycotina</taxon>
        <taxon>Lipomycetes</taxon>
        <taxon>Lipomycetales</taxon>
        <taxon>Lipomycetaceae</taxon>
        <taxon>Lipomyces</taxon>
    </lineage>
</organism>
<evidence type="ECO:0000256" key="6">
    <source>
        <dbReference type="ARBA" id="ARBA00023242"/>
    </source>
</evidence>
<evidence type="ECO:0000256" key="7">
    <source>
        <dbReference type="RuleBase" id="RU364059"/>
    </source>
</evidence>
<evidence type="ECO:0000256" key="5">
    <source>
        <dbReference type="ARBA" id="ARBA00023163"/>
    </source>
</evidence>
<evidence type="ECO:0000256" key="2">
    <source>
        <dbReference type="ARBA" id="ARBA00006210"/>
    </source>
</evidence>
<evidence type="ECO:0000313" key="10">
    <source>
        <dbReference type="Proteomes" id="UP000094385"/>
    </source>
</evidence>
<dbReference type="PANTHER" id="PTHR35041:SF4">
    <property type="entry name" value="MEDIATOR OF RNA POLYMERASE II TRANSCRIPTION SUBUNIT 1"/>
    <property type="match status" value="1"/>
</dbReference>
<keyword evidence="5 7" id="KW-0804">Transcription</keyword>
<dbReference type="OrthoDB" id="4082178at2759"/>
<protein>
    <recommendedName>
        <fullName evidence="7">Mediator of RNA polymerase II transcription subunit 1</fullName>
    </recommendedName>
    <alternativeName>
        <fullName evidence="7">Mediator complex subunit 1</fullName>
    </alternativeName>
</protein>
<evidence type="ECO:0000256" key="4">
    <source>
        <dbReference type="ARBA" id="ARBA00023159"/>
    </source>
</evidence>
<evidence type="ECO:0000259" key="8">
    <source>
        <dbReference type="Pfam" id="PF10744"/>
    </source>
</evidence>
<keyword evidence="6 7" id="KW-0539">Nucleus</keyword>
<name>A0A1E3Q9N9_LIPST</name>
<dbReference type="InterPro" id="IPR019680">
    <property type="entry name" value="Mediator_Med1"/>
</dbReference>
<dbReference type="GO" id="GO:0045944">
    <property type="term" value="P:positive regulation of transcription by RNA polymerase II"/>
    <property type="evidence" value="ECO:0007669"/>
    <property type="project" value="UniProtKB-ARBA"/>
</dbReference>
<keyword evidence="10" id="KW-1185">Reference proteome</keyword>
<dbReference type="Proteomes" id="UP000094385">
    <property type="component" value="Unassembled WGS sequence"/>
</dbReference>
<evidence type="ECO:0000313" key="9">
    <source>
        <dbReference type="EMBL" id="ODQ74366.1"/>
    </source>
</evidence>
<gene>
    <name evidence="9" type="ORF">LIPSTDRAFT_2353</name>
</gene>
<keyword evidence="4 7" id="KW-0010">Activator</keyword>
<reference evidence="9 10" key="1">
    <citation type="journal article" date="2016" name="Proc. Natl. Acad. Sci. U.S.A.">
        <title>Comparative genomics of biotechnologically important yeasts.</title>
        <authorList>
            <person name="Riley R."/>
            <person name="Haridas S."/>
            <person name="Wolfe K.H."/>
            <person name="Lopes M.R."/>
            <person name="Hittinger C.T."/>
            <person name="Goeker M."/>
            <person name="Salamov A.A."/>
            <person name="Wisecaver J.H."/>
            <person name="Long T.M."/>
            <person name="Calvey C.H."/>
            <person name="Aerts A.L."/>
            <person name="Barry K.W."/>
            <person name="Choi C."/>
            <person name="Clum A."/>
            <person name="Coughlan A.Y."/>
            <person name="Deshpande S."/>
            <person name="Douglass A.P."/>
            <person name="Hanson S.J."/>
            <person name="Klenk H.-P."/>
            <person name="LaButti K.M."/>
            <person name="Lapidus A."/>
            <person name="Lindquist E.A."/>
            <person name="Lipzen A.M."/>
            <person name="Meier-Kolthoff J.P."/>
            <person name="Ohm R.A."/>
            <person name="Otillar R.P."/>
            <person name="Pangilinan J.L."/>
            <person name="Peng Y."/>
            <person name="Rokas A."/>
            <person name="Rosa C.A."/>
            <person name="Scheuner C."/>
            <person name="Sibirny A.A."/>
            <person name="Slot J.C."/>
            <person name="Stielow J.B."/>
            <person name="Sun H."/>
            <person name="Kurtzman C.P."/>
            <person name="Blackwell M."/>
            <person name="Grigoriev I.V."/>
            <person name="Jeffries T.W."/>
        </authorList>
    </citation>
    <scope>NUCLEOTIDE SEQUENCE [LARGE SCALE GENOMIC DNA]</scope>
    <source>
        <strain evidence="9 10">NRRL Y-11557</strain>
    </source>
</reference>
<dbReference type="GO" id="GO:0016592">
    <property type="term" value="C:mediator complex"/>
    <property type="evidence" value="ECO:0007669"/>
    <property type="project" value="InterPro"/>
</dbReference>
<keyword evidence="3 7" id="KW-0805">Transcription regulation</keyword>
<dbReference type="GO" id="GO:0003712">
    <property type="term" value="F:transcription coregulator activity"/>
    <property type="evidence" value="ECO:0007669"/>
    <property type="project" value="InterPro"/>
</dbReference>
<dbReference type="PANTHER" id="PTHR35041">
    <property type="entry name" value="MEDIATOR OF RNA POLYMERASE II TRANSCRIPTION SUBUNIT 1"/>
    <property type="match status" value="1"/>
</dbReference>
<feature type="domain" description="Mediator complex subunit Med1" evidence="8">
    <location>
        <begin position="99"/>
        <end position="441"/>
    </location>
</feature>
<comment type="similarity">
    <text evidence="2 7">Belongs to the Mediator complex subunit 1 family.</text>
</comment>